<gene>
    <name evidence="2" type="ORF">S01H4_43258</name>
</gene>
<protein>
    <submittedName>
        <fullName evidence="2">Uncharacterized protein</fullName>
    </submittedName>
</protein>
<feature type="non-terminal residue" evidence="2">
    <location>
        <position position="112"/>
    </location>
</feature>
<evidence type="ECO:0000256" key="1">
    <source>
        <dbReference type="SAM" id="MobiDB-lite"/>
    </source>
</evidence>
<organism evidence="2">
    <name type="scientific">marine sediment metagenome</name>
    <dbReference type="NCBI Taxonomy" id="412755"/>
    <lineage>
        <taxon>unclassified sequences</taxon>
        <taxon>metagenomes</taxon>
        <taxon>ecological metagenomes</taxon>
    </lineage>
</organism>
<feature type="region of interest" description="Disordered" evidence="1">
    <location>
        <begin position="1"/>
        <end position="42"/>
    </location>
</feature>
<accession>X1BR00</accession>
<name>X1BR00_9ZZZZ</name>
<dbReference type="EMBL" id="BART01023846">
    <property type="protein sequence ID" value="GAG97460.1"/>
    <property type="molecule type" value="Genomic_DNA"/>
</dbReference>
<sequence>MRESYDSFDSLTRDEHDNLQKRRKFNKPDMLRDGLKDPQTSQVDVHISATPGSNNFHSRLANISSSKTEKYIPGGILDKKRLFDIGRRDPLYVKASFFEGSADRLPVIGCNL</sequence>
<evidence type="ECO:0000313" key="2">
    <source>
        <dbReference type="EMBL" id="GAG97460.1"/>
    </source>
</evidence>
<feature type="compositionally biased region" description="Basic and acidic residues" evidence="1">
    <location>
        <begin position="1"/>
        <end position="36"/>
    </location>
</feature>
<reference evidence="2" key="1">
    <citation type="journal article" date="2014" name="Front. Microbiol.">
        <title>High frequency of phylogenetically diverse reductive dehalogenase-homologous genes in deep subseafloor sedimentary metagenomes.</title>
        <authorList>
            <person name="Kawai M."/>
            <person name="Futagami T."/>
            <person name="Toyoda A."/>
            <person name="Takaki Y."/>
            <person name="Nishi S."/>
            <person name="Hori S."/>
            <person name="Arai W."/>
            <person name="Tsubouchi T."/>
            <person name="Morono Y."/>
            <person name="Uchiyama I."/>
            <person name="Ito T."/>
            <person name="Fujiyama A."/>
            <person name="Inagaki F."/>
            <person name="Takami H."/>
        </authorList>
    </citation>
    <scope>NUCLEOTIDE SEQUENCE</scope>
    <source>
        <strain evidence="2">Expedition CK06-06</strain>
    </source>
</reference>
<proteinExistence type="predicted"/>
<dbReference type="AlphaFoldDB" id="X1BR00"/>
<comment type="caution">
    <text evidence="2">The sequence shown here is derived from an EMBL/GenBank/DDBJ whole genome shotgun (WGS) entry which is preliminary data.</text>
</comment>